<dbReference type="AlphaFoldDB" id="A0A915IY94"/>
<keyword evidence="1" id="KW-1185">Reference proteome</keyword>
<sequence length="148" mass="17218">MCLVIDAFPYTSAMDKHGFFNFAHLAKIWPLHMKKFSVFLQYKFQFPLSIGKYKCDLAEKDRWQAPTEPKRTEISVPFRYVPSIAFRSVPPKKARNRCPGGIQCCLDLCKCNGYTSAHCRFYTTNEKICECSNDEFLTRQIPPKECKN</sequence>
<protein>
    <submittedName>
        <fullName evidence="2">Uncharacterized protein</fullName>
    </submittedName>
</protein>
<dbReference type="WBParaSite" id="nRc.2.0.1.t18803-RA">
    <property type="protein sequence ID" value="nRc.2.0.1.t18803-RA"/>
    <property type="gene ID" value="nRc.2.0.1.g18803"/>
</dbReference>
<proteinExistence type="predicted"/>
<name>A0A915IY94_ROMCU</name>
<accession>A0A915IY94</accession>
<evidence type="ECO:0000313" key="1">
    <source>
        <dbReference type="Proteomes" id="UP000887565"/>
    </source>
</evidence>
<reference evidence="2" key="1">
    <citation type="submission" date="2022-11" db="UniProtKB">
        <authorList>
            <consortium name="WormBaseParasite"/>
        </authorList>
    </citation>
    <scope>IDENTIFICATION</scope>
</reference>
<dbReference type="Proteomes" id="UP000887565">
    <property type="component" value="Unplaced"/>
</dbReference>
<evidence type="ECO:0000313" key="2">
    <source>
        <dbReference type="WBParaSite" id="nRc.2.0.1.t18803-RA"/>
    </source>
</evidence>
<organism evidence="1 2">
    <name type="scientific">Romanomermis culicivorax</name>
    <name type="common">Nematode worm</name>
    <dbReference type="NCBI Taxonomy" id="13658"/>
    <lineage>
        <taxon>Eukaryota</taxon>
        <taxon>Metazoa</taxon>
        <taxon>Ecdysozoa</taxon>
        <taxon>Nematoda</taxon>
        <taxon>Enoplea</taxon>
        <taxon>Dorylaimia</taxon>
        <taxon>Mermithida</taxon>
        <taxon>Mermithoidea</taxon>
        <taxon>Mermithidae</taxon>
        <taxon>Romanomermis</taxon>
    </lineage>
</organism>